<dbReference type="AlphaFoldDB" id="A0AAE4GDW3"/>
<accession>A0AAE4GDW3</accession>
<proteinExistence type="predicted"/>
<organism evidence="1">
    <name type="scientific">Herbaspirillum huttiense subsp. nephrolepidis</name>
    <dbReference type="NCBI Taxonomy" id="3075126"/>
    <lineage>
        <taxon>Bacteria</taxon>
        <taxon>Pseudomonadati</taxon>
        <taxon>Pseudomonadota</taxon>
        <taxon>Betaproteobacteria</taxon>
        <taxon>Burkholderiales</taxon>
        <taxon>Oxalobacteraceae</taxon>
        <taxon>Herbaspirillum</taxon>
    </lineage>
</organism>
<name>A0AAE4GDW3_9BURK</name>
<comment type="caution">
    <text evidence="1">The sequence shown here is derived from an EMBL/GenBank/DDBJ whole genome shotgun (WGS) entry which is preliminary data.</text>
</comment>
<protein>
    <submittedName>
        <fullName evidence="1">Uncharacterized protein</fullName>
    </submittedName>
</protein>
<evidence type="ECO:0000313" key="1">
    <source>
        <dbReference type="EMBL" id="MDT0340654.1"/>
    </source>
</evidence>
<reference evidence="1" key="1">
    <citation type="submission" date="2023-02" db="EMBL/GenBank/DDBJ databases">
        <title>Description of Herbaspirillum huttiense subsp. nephrolepsisexaltata and Herbaspirillum huttiense subsp. lycopersicon.</title>
        <authorList>
            <person name="Poudel M."/>
            <person name="Sharma A."/>
            <person name="Goss E."/>
            <person name="Tapia J.H."/>
            <person name="Harmon C.M."/>
            <person name="Jones J.B."/>
        </authorList>
    </citation>
    <scope>NUCLEOTIDE SEQUENCE</scope>
    <source>
        <strain evidence="1">NC40101</strain>
    </source>
</reference>
<gene>
    <name evidence="1" type="ORF">RJN63_27745</name>
</gene>
<dbReference type="EMBL" id="JAVRAA010000025">
    <property type="protein sequence ID" value="MDT0340654.1"/>
    <property type="molecule type" value="Genomic_DNA"/>
</dbReference>
<sequence length="122" mass="13618">MTTTIDISKVPSKAMLKELSSRGRQKGEEGIALAVAAAGDCWLDNILPVFHDWLMVRTEAFAIEDFRIYVEHHRPELCPVSNKAWGVLPSAAKSRGWITRFGSRPAFSQKTHGHPVAVYERA</sequence>
<dbReference type="RefSeq" id="WP_310838989.1">
    <property type="nucleotide sequence ID" value="NZ_JAVLSM010000024.1"/>
</dbReference>